<evidence type="ECO:0000256" key="2">
    <source>
        <dbReference type="ARBA" id="ARBA00023043"/>
    </source>
</evidence>
<dbReference type="PROSITE" id="PS50088">
    <property type="entry name" value="ANK_REPEAT"/>
    <property type="match status" value="1"/>
</dbReference>
<sequence length="131" mass="14552">MMLLEADRYRGHDLNTLGESPLDMAAREGLVQVVQCAPDIVEILMEKRADLIDMSASVGNSALRYAAQKNHSRAVEILLDRRPELAYTRNGKRQSPLHVAAYHGSRDAIKALLRQCPDVAEMVDADGYNAF</sequence>
<dbReference type="PANTHER" id="PTHR24186">
    <property type="entry name" value="PROTEIN PHOSPHATASE 1 REGULATORY SUBUNIT"/>
    <property type="match status" value="1"/>
</dbReference>
<dbReference type="Gene3D" id="1.25.40.20">
    <property type="entry name" value="Ankyrin repeat-containing domain"/>
    <property type="match status" value="1"/>
</dbReference>
<keyword evidence="1" id="KW-0677">Repeat</keyword>
<dbReference type="InterPro" id="IPR002110">
    <property type="entry name" value="Ankyrin_rpt"/>
</dbReference>
<dbReference type="GO" id="GO:0005886">
    <property type="term" value="C:plasma membrane"/>
    <property type="evidence" value="ECO:0007669"/>
    <property type="project" value="TreeGrafter"/>
</dbReference>
<keyword evidence="2 3" id="KW-0040">ANK repeat</keyword>
<proteinExistence type="predicted"/>
<dbReference type="PANTHER" id="PTHR24186:SF50">
    <property type="entry name" value="ANKYRIN REPEAT-CONTAINING PROTEIN ITN1-LIKE ISOFORM X1"/>
    <property type="match status" value="1"/>
</dbReference>
<dbReference type="SUPFAM" id="SSF48403">
    <property type="entry name" value="Ankyrin repeat"/>
    <property type="match status" value="1"/>
</dbReference>
<dbReference type="InterPro" id="IPR036770">
    <property type="entry name" value="Ankyrin_rpt-contain_sf"/>
</dbReference>
<gene>
    <name evidence="4" type="ORF">BAE44_0021113</name>
</gene>
<name>A0A1E5UYE3_9POAL</name>
<dbReference type="Pfam" id="PF12796">
    <property type="entry name" value="Ank_2"/>
    <property type="match status" value="1"/>
</dbReference>
<organism evidence="4 5">
    <name type="scientific">Dichanthelium oligosanthes</name>
    <dbReference type="NCBI Taxonomy" id="888268"/>
    <lineage>
        <taxon>Eukaryota</taxon>
        <taxon>Viridiplantae</taxon>
        <taxon>Streptophyta</taxon>
        <taxon>Embryophyta</taxon>
        <taxon>Tracheophyta</taxon>
        <taxon>Spermatophyta</taxon>
        <taxon>Magnoliopsida</taxon>
        <taxon>Liliopsida</taxon>
        <taxon>Poales</taxon>
        <taxon>Poaceae</taxon>
        <taxon>PACMAD clade</taxon>
        <taxon>Panicoideae</taxon>
        <taxon>Panicodae</taxon>
        <taxon>Paniceae</taxon>
        <taxon>Dichantheliinae</taxon>
        <taxon>Dichanthelium</taxon>
    </lineage>
</organism>
<dbReference type="Proteomes" id="UP000095767">
    <property type="component" value="Unassembled WGS sequence"/>
</dbReference>
<reference evidence="4 5" key="1">
    <citation type="submission" date="2016-09" db="EMBL/GenBank/DDBJ databases">
        <title>The draft genome of Dichanthelium oligosanthes: A C3 panicoid grass species.</title>
        <authorList>
            <person name="Studer A.J."/>
            <person name="Schnable J.C."/>
            <person name="Brutnell T.P."/>
        </authorList>
    </citation>
    <scope>NUCLEOTIDE SEQUENCE [LARGE SCALE GENOMIC DNA]</scope>
    <source>
        <strain evidence="5">cv. Kellogg 1175</strain>
        <tissue evidence="4">Leaf</tissue>
    </source>
</reference>
<evidence type="ECO:0000256" key="3">
    <source>
        <dbReference type="PROSITE-ProRule" id="PRU00023"/>
    </source>
</evidence>
<dbReference type="PROSITE" id="PS50297">
    <property type="entry name" value="ANK_REP_REGION"/>
    <property type="match status" value="1"/>
</dbReference>
<evidence type="ECO:0000313" key="5">
    <source>
        <dbReference type="Proteomes" id="UP000095767"/>
    </source>
</evidence>
<accession>A0A1E5UYE3</accession>
<dbReference type="AlphaFoldDB" id="A0A1E5UYE3"/>
<dbReference type="STRING" id="888268.A0A1E5UYE3"/>
<dbReference type="EMBL" id="LWDX02058437">
    <property type="protein sequence ID" value="OEL17867.1"/>
    <property type="molecule type" value="Genomic_DNA"/>
</dbReference>
<evidence type="ECO:0000256" key="1">
    <source>
        <dbReference type="ARBA" id="ARBA00022737"/>
    </source>
</evidence>
<evidence type="ECO:0000313" key="4">
    <source>
        <dbReference type="EMBL" id="OEL17867.1"/>
    </source>
</evidence>
<feature type="repeat" description="ANK" evidence="3">
    <location>
        <begin position="92"/>
        <end position="124"/>
    </location>
</feature>
<comment type="caution">
    <text evidence="4">The sequence shown here is derived from an EMBL/GenBank/DDBJ whole genome shotgun (WGS) entry which is preliminary data.</text>
</comment>
<protein>
    <submittedName>
        <fullName evidence="4">Uncharacterized protein</fullName>
    </submittedName>
</protein>
<dbReference type="OrthoDB" id="598775at2759"/>
<dbReference type="SMART" id="SM00248">
    <property type="entry name" value="ANK"/>
    <property type="match status" value="3"/>
</dbReference>
<keyword evidence="5" id="KW-1185">Reference proteome</keyword>